<dbReference type="InterPro" id="IPR001296">
    <property type="entry name" value="Glyco_trans_1"/>
</dbReference>
<dbReference type="Pfam" id="PF13579">
    <property type="entry name" value="Glyco_trans_4_4"/>
    <property type="match status" value="1"/>
</dbReference>
<dbReference type="CDD" id="cd03794">
    <property type="entry name" value="GT4_WbuB-like"/>
    <property type="match status" value="1"/>
</dbReference>
<gene>
    <name evidence="3" type="ORF">A2893_01595</name>
</gene>
<accession>A0A1F8BP61</accession>
<protein>
    <recommendedName>
        <fullName evidence="5">Glycosyltransferase WbuB</fullName>
    </recommendedName>
</protein>
<dbReference type="NCBIfam" id="NF007640">
    <property type="entry name" value="PRK10307.1"/>
    <property type="match status" value="1"/>
</dbReference>
<feature type="domain" description="Glycosyl transferase family 1" evidence="1">
    <location>
        <begin position="219"/>
        <end position="389"/>
    </location>
</feature>
<dbReference type="GO" id="GO:0016757">
    <property type="term" value="F:glycosyltransferase activity"/>
    <property type="evidence" value="ECO:0007669"/>
    <property type="project" value="InterPro"/>
</dbReference>
<proteinExistence type="predicted"/>
<evidence type="ECO:0000259" key="2">
    <source>
        <dbReference type="Pfam" id="PF13579"/>
    </source>
</evidence>
<feature type="domain" description="Glycosyltransferase subfamily 4-like N-terminal" evidence="2">
    <location>
        <begin position="20"/>
        <end position="206"/>
    </location>
</feature>
<reference evidence="3 4" key="1">
    <citation type="journal article" date="2016" name="Nat. Commun.">
        <title>Thousands of microbial genomes shed light on interconnected biogeochemical processes in an aquifer system.</title>
        <authorList>
            <person name="Anantharaman K."/>
            <person name="Brown C.T."/>
            <person name="Hug L.A."/>
            <person name="Sharon I."/>
            <person name="Castelle C.J."/>
            <person name="Probst A.J."/>
            <person name="Thomas B.C."/>
            <person name="Singh A."/>
            <person name="Wilkins M.J."/>
            <person name="Karaoz U."/>
            <person name="Brodie E.L."/>
            <person name="Williams K.H."/>
            <person name="Hubbard S.S."/>
            <person name="Banfield J.F."/>
        </authorList>
    </citation>
    <scope>NUCLEOTIDE SEQUENCE [LARGE SCALE GENOMIC DNA]</scope>
</reference>
<evidence type="ECO:0000259" key="1">
    <source>
        <dbReference type="Pfam" id="PF00534"/>
    </source>
</evidence>
<dbReference type="PANTHER" id="PTHR12526">
    <property type="entry name" value="GLYCOSYLTRANSFERASE"/>
    <property type="match status" value="1"/>
</dbReference>
<dbReference type="InterPro" id="IPR028098">
    <property type="entry name" value="Glyco_trans_4-like_N"/>
</dbReference>
<dbReference type="Gene3D" id="3.40.50.2000">
    <property type="entry name" value="Glycogen Phosphorylase B"/>
    <property type="match status" value="2"/>
</dbReference>
<name>A0A1F8BP61_9BACT</name>
<dbReference type="EMBL" id="MGHH01000003">
    <property type="protein sequence ID" value="OGM65429.1"/>
    <property type="molecule type" value="Genomic_DNA"/>
</dbReference>
<dbReference type="Pfam" id="PF00534">
    <property type="entry name" value="Glycos_transf_1"/>
    <property type="match status" value="1"/>
</dbReference>
<dbReference type="AlphaFoldDB" id="A0A1F8BP61"/>
<evidence type="ECO:0000313" key="4">
    <source>
        <dbReference type="Proteomes" id="UP000176725"/>
    </source>
</evidence>
<organism evidence="3 4">
    <name type="scientific">Candidatus Woesebacteria bacterium RIFCSPLOWO2_01_FULL_39_25</name>
    <dbReference type="NCBI Taxonomy" id="1802521"/>
    <lineage>
        <taxon>Bacteria</taxon>
        <taxon>Candidatus Woeseibacteriota</taxon>
    </lineage>
</organism>
<dbReference type="PANTHER" id="PTHR12526:SF630">
    <property type="entry name" value="GLYCOSYLTRANSFERASE"/>
    <property type="match status" value="1"/>
</dbReference>
<evidence type="ECO:0008006" key="5">
    <source>
        <dbReference type="Google" id="ProtNLM"/>
    </source>
</evidence>
<sequence length="421" mass="47697">MLEKKHILIYSIHYFPELIGIGVFNHAMAKYLVKKGFDVTVVTAFPWYPYWKVMDGYNGRLLMTEELGGINVKRSYVYSPQKVNSKTRIIHETVFAVSSLLNIFPLLFKKVDAVFTVCPPLQLGLIARLFCIIKRIPLIFHVQDLQVDAAFDMGMLKNRFLRKILASIEKYLFKKATMLTTISNGMKNKIIDKGIDANHVSMMPNWIDTDYIKPISRSNKFRDEYGISESKFLVLYAGNIGEKQGVDIVIDVAEMTQDKKEIFYVIVGEGANRAKLQAKIEEKRLNNIMLLPLQSREMLPYMLAAADISLIIQKMTVGDIVMPSKLLNIMASERPVIATANSICELARFINEANCGIVVGPEDPILLKDAILKIYSAPSIGRKYGISGRKYAEEKLSIDSILGNFIFELQKLLPNDLQQLN</sequence>
<dbReference type="Proteomes" id="UP000176725">
    <property type="component" value="Unassembled WGS sequence"/>
</dbReference>
<comment type="caution">
    <text evidence="3">The sequence shown here is derived from an EMBL/GenBank/DDBJ whole genome shotgun (WGS) entry which is preliminary data.</text>
</comment>
<evidence type="ECO:0000313" key="3">
    <source>
        <dbReference type="EMBL" id="OGM65429.1"/>
    </source>
</evidence>
<dbReference type="SUPFAM" id="SSF53756">
    <property type="entry name" value="UDP-Glycosyltransferase/glycogen phosphorylase"/>
    <property type="match status" value="1"/>
</dbReference>
<dbReference type="STRING" id="1802521.A2893_01595"/>